<dbReference type="PANTHER" id="PTHR47354:SF8">
    <property type="entry name" value="1,2-PHENYLACETYL-COA EPOXIDASE, SUBUNIT E"/>
    <property type="match status" value="1"/>
</dbReference>
<evidence type="ECO:0000256" key="9">
    <source>
        <dbReference type="ARBA" id="ARBA00023002"/>
    </source>
</evidence>
<reference evidence="15 16" key="1">
    <citation type="submission" date="2018-03" db="EMBL/GenBank/DDBJ databases">
        <title>Whole genome sequencing of Histamine producing bacteria.</title>
        <authorList>
            <person name="Butler K."/>
        </authorList>
    </citation>
    <scope>NUCLEOTIDE SEQUENCE [LARGE SCALE GENOMIC DNA]</scope>
    <source>
        <strain evidence="15 16">DSM 19138</strain>
    </source>
</reference>
<dbReference type="Gene3D" id="2.40.30.10">
    <property type="entry name" value="Translation factors"/>
    <property type="match status" value="1"/>
</dbReference>
<feature type="domain" description="FAD-binding FR-type" evidence="14">
    <location>
        <begin position="216"/>
        <end position="316"/>
    </location>
</feature>
<comment type="cofactor">
    <cofactor evidence="1">
        <name>FAD</name>
        <dbReference type="ChEBI" id="CHEBI:57692"/>
    </cofactor>
</comment>
<dbReference type="InterPro" id="IPR050415">
    <property type="entry name" value="MRET"/>
</dbReference>
<dbReference type="GO" id="GO:0051537">
    <property type="term" value="F:2 iron, 2 sulfur cluster binding"/>
    <property type="evidence" value="ECO:0007669"/>
    <property type="project" value="UniProtKB-KW"/>
</dbReference>
<keyword evidence="10" id="KW-0408">Iron</keyword>
<evidence type="ECO:0000256" key="7">
    <source>
        <dbReference type="ARBA" id="ARBA00022827"/>
    </source>
</evidence>
<keyword evidence="7" id="KW-0274">FAD</keyword>
<feature type="transmembrane region" description="Helical" evidence="13">
    <location>
        <begin position="166"/>
        <end position="186"/>
    </location>
</feature>
<dbReference type="GO" id="GO:0016020">
    <property type="term" value="C:membrane"/>
    <property type="evidence" value="ECO:0007669"/>
    <property type="project" value="UniProtKB-SubCell"/>
</dbReference>
<dbReference type="SUPFAM" id="SSF63380">
    <property type="entry name" value="Riboflavin synthase domain-like"/>
    <property type="match status" value="1"/>
</dbReference>
<dbReference type="GO" id="GO:0050660">
    <property type="term" value="F:flavin adenine dinucleotide binding"/>
    <property type="evidence" value="ECO:0007669"/>
    <property type="project" value="TreeGrafter"/>
</dbReference>
<dbReference type="Pfam" id="PF01794">
    <property type="entry name" value="Ferric_reduct"/>
    <property type="match status" value="1"/>
</dbReference>
<dbReference type="OrthoDB" id="9796486at2"/>
<evidence type="ECO:0000256" key="11">
    <source>
        <dbReference type="ARBA" id="ARBA00023014"/>
    </source>
</evidence>
<evidence type="ECO:0000313" key="15">
    <source>
        <dbReference type="EMBL" id="PSW13631.1"/>
    </source>
</evidence>
<accession>A0A2T3NGI7</accession>
<feature type="transmembrane region" description="Helical" evidence="13">
    <location>
        <begin position="192"/>
        <end position="212"/>
    </location>
</feature>
<evidence type="ECO:0000256" key="2">
    <source>
        <dbReference type="ARBA" id="ARBA00004141"/>
    </source>
</evidence>
<evidence type="ECO:0000256" key="3">
    <source>
        <dbReference type="ARBA" id="ARBA00022630"/>
    </source>
</evidence>
<keyword evidence="12 13" id="KW-0472">Membrane</keyword>
<evidence type="ECO:0000256" key="5">
    <source>
        <dbReference type="ARBA" id="ARBA00022714"/>
    </source>
</evidence>
<dbReference type="InterPro" id="IPR017927">
    <property type="entry name" value="FAD-bd_FR_type"/>
</dbReference>
<dbReference type="EMBL" id="PYMB01000003">
    <property type="protein sequence ID" value="PSW13631.1"/>
    <property type="molecule type" value="Genomic_DNA"/>
</dbReference>
<keyword evidence="6" id="KW-0479">Metal-binding</keyword>
<comment type="subcellular location">
    <subcellularLocation>
        <location evidence="2">Membrane</location>
        <topology evidence="2">Multi-pass membrane protein</topology>
    </subcellularLocation>
</comment>
<dbReference type="InterPro" id="IPR039261">
    <property type="entry name" value="FNR_nucleotide-bd"/>
</dbReference>
<keyword evidence="3" id="KW-0285">Flavoprotein</keyword>
<dbReference type="GO" id="GO:0046872">
    <property type="term" value="F:metal ion binding"/>
    <property type="evidence" value="ECO:0007669"/>
    <property type="project" value="UniProtKB-KW"/>
</dbReference>
<evidence type="ECO:0000259" key="14">
    <source>
        <dbReference type="PROSITE" id="PS51384"/>
    </source>
</evidence>
<dbReference type="InterPro" id="IPR013130">
    <property type="entry name" value="Fe3_Rdtase_TM_dom"/>
</dbReference>
<evidence type="ECO:0000313" key="16">
    <source>
        <dbReference type="Proteomes" id="UP000241346"/>
    </source>
</evidence>
<keyword evidence="11" id="KW-0411">Iron-sulfur</keyword>
<dbReference type="InterPro" id="IPR013112">
    <property type="entry name" value="FAD-bd_8"/>
</dbReference>
<dbReference type="CDD" id="cd06198">
    <property type="entry name" value="FNR_like_3"/>
    <property type="match status" value="1"/>
</dbReference>
<name>A0A2T3NGI7_9GAMM</name>
<dbReference type="InterPro" id="IPR017938">
    <property type="entry name" value="Riboflavin_synthase-like_b-brl"/>
</dbReference>
<evidence type="ECO:0000256" key="13">
    <source>
        <dbReference type="SAM" id="Phobius"/>
    </source>
</evidence>
<keyword evidence="8 13" id="KW-1133">Transmembrane helix</keyword>
<feature type="transmembrane region" description="Helical" evidence="13">
    <location>
        <begin position="39"/>
        <end position="60"/>
    </location>
</feature>
<feature type="transmembrane region" description="Helical" evidence="13">
    <location>
        <begin position="137"/>
        <end position="154"/>
    </location>
</feature>
<gene>
    <name evidence="15" type="ORF">C9J01_10005</name>
</gene>
<evidence type="ECO:0000256" key="8">
    <source>
        <dbReference type="ARBA" id="ARBA00022989"/>
    </source>
</evidence>
<protein>
    <submittedName>
        <fullName evidence="15">Oxidoreductase</fullName>
    </submittedName>
</protein>
<evidence type="ECO:0000256" key="4">
    <source>
        <dbReference type="ARBA" id="ARBA00022692"/>
    </source>
</evidence>
<dbReference type="GO" id="GO:0016491">
    <property type="term" value="F:oxidoreductase activity"/>
    <property type="evidence" value="ECO:0007669"/>
    <property type="project" value="UniProtKB-KW"/>
</dbReference>
<dbReference type="AlphaFoldDB" id="A0A2T3NGI7"/>
<feature type="transmembrane region" description="Helical" evidence="13">
    <location>
        <begin position="80"/>
        <end position="99"/>
    </location>
</feature>
<sequence>MFCFGVVFVALLLPVSIFNIGEATPEWSLFWQVRTYFVTYSGMVSMILMSLCIILSVKHWPVVRWPIEKWLGGLDQQYRLHKYLGISAAFSALFHWASFLSDDFAMDLGFVTLKDETFPFWTLVEALGDPAQLIGEYGFYFTAAFVLIAWIKKFKHNVFQFSHKLFPYLYLLLVLHMVMFFDASLWLTFPGLVLLMTSTLATVGSLLTILGFNGKQKRYPAKVERFTPMNNGVEVVLKVDPQNSREFQFKPGQFAFIGFGDKERAHPFSLASACHRDGTVRLLIKANGDYTNALINSLKVGQAAQVEGPYGCFNFDDEAKQHIWFAAGIGIAPFLTAIEAVGKNKTVSLYYSFREKESALLAELKQRAIEAGVDLHVRDTTSQSRFASEEIISNVQDINQCSVWFCGPSELGKRLERDFAKAKLPSKAFHRELFEFR</sequence>
<keyword evidence="4 13" id="KW-0812">Transmembrane</keyword>
<keyword evidence="5" id="KW-0001">2Fe-2S</keyword>
<dbReference type="Gene3D" id="3.40.50.80">
    <property type="entry name" value="Nucleotide-binding domain of ferredoxin-NADP reductase (FNR) module"/>
    <property type="match status" value="1"/>
</dbReference>
<dbReference type="PANTHER" id="PTHR47354">
    <property type="entry name" value="NADH OXIDOREDUCTASE HCR"/>
    <property type="match status" value="1"/>
</dbReference>
<evidence type="ECO:0000256" key="12">
    <source>
        <dbReference type="ARBA" id="ARBA00023136"/>
    </source>
</evidence>
<dbReference type="Pfam" id="PF08022">
    <property type="entry name" value="FAD_binding_8"/>
    <property type="match status" value="1"/>
</dbReference>
<evidence type="ECO:0000256" key="1">
    <source>
        <dbReference type="ARBA" id="ARBA00001974"/>
    </source>
</evidence>
<dbReference type="SUPFAM" id="SSF52343">
    <property type="entry name" value="Ferredoxin reductase-like, C-terminal NADP-linked domain"/>
    <property type="match status" value="1"/>
</dbReference>
<evidence type="ECO:0000256" key="10">
    <source>
        <dbReference type="ARBA" id="ARBA00023004"/>
    </source>
</evidence>
<dbReference type="Proteomes" id="UP000241346">
    <property type="component" value="Unassembled WGS sequence"/>
</dbReference>
<proteinExistence type="predicted"/>
<comment type="caution">
    <text evidence="15">The sequence shown here is derived from an EMBL/GenBank/DDBJ whole genome shotgun (WGS) entry which is preliminary data.</text>
</comment>
<dbReference type="PROSITE" id="PS51384">
    <property type="entry name" value="FAD_FR"/>
    <property type="match status" value="1"/>
</dbReference>
<dbReference type="PRINTS" id="PR00409">
    <property type="entry name" value="PHDIOXRDTASE"/>
</dbReference>
<organism evidence="15 16">
    <name type="scientific">Photobacterium rosenbergii</name>
    <dbReference type="NCBI Taxonomy" id="294936"/>
    <lineage>
        <taxon>Bacteria</taxon>
        <taxon>Pseudomonadati</taxon>
        <taxon>Pseudomonadota</taxon>
        <taxon>Gammaproteobacteria</taxon>
        <taxon>Vibrionales</taxon>
        <taxon>Vibrionaceae</taxon>
        <taxon>Photobacterium</taxon>
    </lineage>
</organism>
<keyword evidence="9" id="KW-0560">Oxidoreductase</keyword>
<evidence type="ECO:0000256" key="6">
    <source>
        <dbReference type="ARBA" id="ARBA00022723"/>
    </source>
</evidence>